<reference evidence="4" key="1">
    <citation type="submission" date="2011-08" db="EMBL/GenBank/DDBJ databases">
        <title>The draft genome of Latimeria chalumnae.</title>
        <authorList>
            <person name="Di Palma F."/>
            <person name="Alfoldi J."/>
            <person name="Johnson J."/>
            <person name="Berlin A."/>
            <person name="Gnerre S."/>
            <person name="Jaffe D."/>
            <person name="MacCallum I."/>
            <person name="Young S."/>
            <person name="Walker B.J."/>
            <person name="Lander E."/>
            <person name="Lindblad-Toh K."/>
        </authorList>
    </citation>
    <scope>NUCLEOTIDE SEQUENCE [LARGE SCALE GENOMIC DNA]</scope>
    <source>
        <strain evidence="4">Wild caught</strain>
    </source>
</reference>
<evidence type="ECO:0000313" key="4">
    <source>
        <dbReference type="Proteomes" id="UP000008672"/>
    </source>
</evidence>
<organism evidence="3 4">
    <name type="scientific">Latimeria chalumnae</name>
    <name type="common">Coelacanth</name>
    <dbReference type="NCBI Taxonomy" id="7897"/>
    <lineage>
        <taxon>Eukaryota</taxon>
        <taxon>Metazoa</taxon>
        <taxon>Chordata</taxon>
        <taxon>Craniata</taxon>
        <taxon>Vertebrata</taxon>
        <taxon>Euteleostomi</taxon>
        <taxon>Coelacanthiformes</taxon>
        <taxon>Coelacanthidae</taxon>
        <taxon>Latimeria</taxon>
    </lineage>
</organism>
<dbReference type="KEGG" id="lcm:102358178"/>
<dbReference type="CDD" id="cd22791">
    <property type="entry name" value="OTU_VRTN"/>
    <property type="match status" value="1"/>
</dbReference>
<evidence type="ECO:0000256" key="2">
    <source>
        <dbReference type="ARBA" id="ARBA00020188"/>
    </source>
</evidence>
<dbReference type="GO" id="GO:0006357">
    <property type="term" value="P:regulation of transcription by RNA polymerase II"/>
    <property type="evidence" value="ECO:0007669"/>
    <property type="project" value="TreeGrafter"/>
</dbReference>
<evidence type="ECO:0000313" key="3">
    <source>
        <dbReference type="Ensembl" id="ENSLACP00000021125.1"/>
    </source>
</evidence>
<dbReference type="CTD" id="55237"/>
<dbReference type="InParanoid" id="H3BGV4"/>
<proteinExistence type="inferred from homology"/>
<dbReference type="RefSeq" id="XP_005986693.1">
    <property type="nucleotide sequence ID" value="XM_005986631.1"/>
</dbReference>
<dbReference type="GeneTree" id="ENSGT00390000007874"/>
<dbReference type="InterPro" id="IPR047273">
    <property type="entry name" value="VRTN_OTU_dom"/>
</dbReference>
<dbReference type="AlphaFoldDB" id="H3BGV4"/>
<comment type="similarity">
    <text evidence="1">Belongs to the vertnin family.</text>
</comment>
<dbReference type="FunCoup" id="H3BGV4">
    <property type="interactions" value="157"/>
</dbReference>
<dbReference type="OrthoDB" id="9869831at2759"/>
<sequence length="678" mass="77330">MIQRHQVVHSVLLQLQEATECFGLESLGNTAMEVQQALSAFALPCVSKREFLGEIEIDKTAQALYPEDAPADLLPLVCKGEGNYFFDAASMLLLGNTSLGLELQVRTVVEMLMHKQYYLKGMIDSKVMLQAARFSLCTEESAEKMNLPMTVLEAIFDADVKATCFPGAFANMWHVYALASVLQCNIYSIYPMSNLKIRPYFNRLIRPRTWLQDTEPVTLHIMWSGEQLSTSVFKPHNFVPVVPIKDLQKETLQKNQEVLPAKTLELLNQDPELTYSNLRDKYSITKSTFYRWKRQTREHRQKAATRYEAKHFLQVCFQGGNIIPLQQFKEMFPEISRSTYYAWKHEMLQSGIGSGIANMEKSSLPDNKSLTSTEVSEDYDGKLCISPSSDHVLQDRGQNIKFMQEAKQYLQKCIAMNTIVPYKNFKRSFPGISRSTYYNWRREAIRANPCFEFPGSLAANGSTVGDRNLSPPAGVPTSSNGKLSSGVPIQSAFHYVKQTSYYSKKMLKNAAKKRVQKWKMPFCKFRLKYPRISCATYWFWRNCTSSRKRTKPLPGVGEKDQPLALITSKREVEPHAVVNPVLKKDVNGSLEKRSLSPYNATISSYTVPEKVAGDSRFVMDFIATAHVKAKAKLFLQQRFEAKSFPTFKEFSSFFPLTPRSTYYMWKRALYDGMALVDA</sequence>
<dbReference type="PANTHER" id="PTHR16081">
    <property type="entry name" value="VERTNIN"/>
    <property type="match status" value="1"/>
</dbReference>
<dbReference type="PANTHER" id="PTHR16081:SF0">
    <property type="entry name" value="VERTNIN"/>
    <property type="match status" value="1"/>
</dbReference>
<dbReference type="HOGENOM" id="CLU_429970_0_0_1"/>
<dbReference type="eggNOG" id="ENOG502SC23">
    <property type="taxonomic scope" value="Eukaryota"/>
</dbReference>
<gene>
    <name evidence="3" type="primary">VRTN</name>
</gene>
<dbReference type="GO" id="GO:0000785">
    <property type="term" value="C:chromatin"/>
    <property type="evidence" value="ECO:0007669"/>
    <property type="project" value="TreeGrafter"/>
</dbReference>
<name>H3BGV4_LATCH</name>
<dbReference type="STRING" id="7897.ENSLACP00000021125"/>
<reference evidence="3" key="3">
    <citation type="submission" date="2025-09" db="UniProtKB">
        <authorList>
            <consortium name="Ensembl"/>
        </authorList>
    </citation>
    <scope>IDENTIFICATION</scope>
</reference>
<reference evidence="3" key="2">
    <citation type="submission" date="2025-08" db="UniProtKB">
        <authorList>
            <consortium name="Ensembl"/>
        </authorList>
    </citation>
    <scope>IDENTIFICATION</scope>
</reference>
<accession>H3BGV4</accession>
<dbReference type="Proteomes" id="UP000008672">
    <property type="component" value="Unassembled WGS sequence"/>
</dbReference>
<dbReference type="Ensembl" id="ENSLACT00000021265.1">
    <property type="protein sequence ID" value="ENSLACP00000021125.1"/>
    <property type="gene ID" value="ENSLACG00000018560.1"/>
</dbReference>
<evidence type="ECO:0000256" key="1">
    <source>
        <dbReference type="ARBA" id="ARBA00007290"/>
    </source>
</evidence>
<protein>
    <recommendedName>
        <fullName evidence="2">Vertnin</fullName>
    </recommendedName>
</protein>
<dbReference type="GeneID" id="102358178"/>
<dbReference type="EMBL" id="AFYH01003269">
    <property type="status" value="NOT_ANNOTATED_CDS"/>
    <property type="molecule type" value="Genomic_DNA"/>
</dbReference>
<keyword evidence="4" id="KW-1185">Reference proteome</keyword>
<dbReference type="InterPro" id="IPR038822">
    <property type="entry name" value="Vertnin-like"/>
</dbReference>
<dbReference type="OMA" id="RRCDHVP"/>